<sequence>MTDNRGPELPGGWERFRETLRGLLALPGAMLRDVLLADRLMERKYGVSFLWGNPSLRDYRRRRYGPPPGEPLKPHKRKR</sequence>
<accession>A0A498CLR9</accession>
<comment type="caution">
    <text evidence="2">The sequence shown here is derived from an EMBL/GenBank/DDBJ whole genome shotgun (WGS) entry which is preliminary data.</text>
</comment>
<name>A0A498CLR9_9FIRM</name>
<organism evidence="2 3">
    <name type="scientific">Anaerotruncus massiliensis</name>
    <name type="common">ex Liu et al. 2021</name>
    <dbReference type="NCBI Taxonomy" id="2321404"/>
    <lineage>
        <taxon>Bacteria</taxon>
        <taxon>Bacillati</taxon>
        <taxon>Bacillota</taxon>
        <taxon>Clostridia</taxon>
        <taxon>Eubacteriales</taxon>
        <taxon>Oscillospiraceae</taxon>
        <taxon>Anaerotruncus</taxon>
    </lineage>
</organism>
<dbReference type="EMBL" id="RCHT01000017">
    <property type="protein sequence ID" value="RLL09784.1"/>
    <property type="molecule type" value="Genomic_DNA"/>
</dbReference>
<feature type="region of interest" description="Disordered" evidence="1">
    <location>
        <begin position="59"/>
        <end position="79"/>
    </location>
</feature>
<dbReference type="RefSeq" id="WP_121587130.1">
    <property type="nucleotide sequence ID" value="NZ_RCHT01000017.1"/>
</dbReference>
<protein>
    <submittedName>
        <fullName evidence="2">Uncharacterized protein</fullName>
    </submittedName>
</protein>
<dbReference type="AlphaFoldDB" id="A0A498CLR9"/>
<evidence type="ECO:0000256" key="1">
    <source>
        <dbReference type="SAM" id="MobiDB-lite"/>
    </source>
</evidence>
<gene>
    <name evidence="2" type="ORF">D4A47_09735</name>
</gene>
<evidence type="ECO:0000313" key="2">
    <source>
        <dbReference type="EMBL" id="RLL09784.1"/>
    </source>
</evidence>
<reference evidence="2 3" key="1">
    <citation type="submission" date="2018-10" db="EMBL/GenBank/DDBJ databases">
        <title>Anaerotruncus faecis sp. nov., isolated from human feces.</title>
        <authorList>
            <person name="Wang Y.-J."/>
        </authorList>
    </citation>
    <scope>NUCLEOTIDE SEQUENCE [LARGE SCALE GENOMIC DNA]</scope>
    <source>
        <strain evidence="2 3">22A2-44</strain>
    </source>
</reference>
<dbReference type="Proteomes" id="UP000276301">
    <property type="component" value="Unassembled WGS sequence"/>
</dbReference>
<proteinExistence type="predicted"/>
<evidence type="ECO:0000313" key="3">
    <source>
        <dbReference type="Proteomes" id="UP000276301"/>
    </source>
</evidence>
<keyword evidence="3" id="KW-1185">Reference proteome</keyword>